<dbReference type="SUPFAM" id="SSF81901">
    <property type="entry name" value="HCP-like"/>
    <property type="match status" value="1"/>
</dbReference>
<dbReference type="AlphaFoldDB" id="H5TD93"/>
<dbReference type="eggNOG" id="COG0790">
    <property type="taxonomic scope" value="Bacteria"/>
</dbReference>
<dbReference type="Proteomes" id="UP000053586">
    <property type="component" value="Unassembled WGS sequence"/>
</dbReference>
<feature type="signal peptide" evidence="1">
    <location>
        <begin position="1"/>
        <end position="19"/>
    </location>
</feature>
<comment type="caution">
    <text evidence="2">The sequence shown here is derived from an EMBL/GenBank/DDBJ whole genome shotgun (WGS) entry which is preliminary data.</text>
</comment>
<gene>
    <name evidence="2" type="ORF">GPUN_2155</name>
</gene>
<reference evidence="2 3" key="1">
    <citation type="journal article" date="2012" name="J. Bacteriol.">
        <title>Genome sequence of proteorhodopsin-containing sea ice bacterium Glaciecola punicea ACAM 611T.</title>
        <authorList>
            <person name="Qin Q.-L."/>
            <person name="Xie B.-B."/>
            <person name="Shu Y.-L."/>
            <person name="Rong J.-C."/>
            <person name="Zhao D.-L."/>
            <person name="Zhang X.-Y."/>
            <person name="Chen X.-L."/>
            <person name="Zhou B.-C."/>
            <person name="Zhanga Y.-Z."/>
        </authorList>
    </citation>
    <scope>NUCLEOTIDE SEQUENCE [LARGE SCALE GENOMIC DNA]</scope>
    <source>
        <strain evidence="2 3">ACAM 611</strain>
    </source>
</reference>
<feature type="chain" id="PRO_5003599006" description="Sel1 repeat family protein" evidence="1">
    <location>
        <begin position="20"/>
        <end position="113"/>
    </location>
</feature>
<keyword evidence="1" id="KW-0732">Signal</keyword>
<dbReference type="OrthoDB" id="8561742at2"/>
<dbReference type="SMART" id="SM00671">
    <property type="entry name" value="SEL1"/>
    <property type="match status" value="1"/>
</dbReference>
<protein>
    <recommendedName>
        <fullName evidence="4">Sel1 repeat family protein</fullName>
    </recommendedName>
</protein>
<proteinExistence type="predicted"/>
<dbReference type="InterPro" id="IPR006597">
    <property type="entry name" value="Sel1-like"/>
</dbReference>
<keyword evidence="3" id="KW-1185">Reference proteome</keyword>
<evidence type="ECO:0008006" key="4">
    <source>
        <dbReference type="Google" id="ProtNLM"/>
    </source>
</evidence>
<dbReference type="InterPro" id="IPR011990">
    <property type="entry name" value="TPR-like_helical_dom_sf"/>
</dbReference>
<accession>H5TD93</accession>
<organism evidence="2 3">
    <name type="scientific">Glaciecola punicea ACAM 611</name>
    <dbReference type="NCBI Taxonomy" id="1121923"/>
    <lineage>
        <taxon>Bacteria</taxon>
        <taxon>Pseudomonadati</taxon>
        <taxon>Pseudomonadota</taxon>
        <taxon>Gammaproteobacteria</taxon>
        <taxon>Alteromonadales</taxon>
        <taxon>Alteromonadaceae</taxon>
        <taxon>Glaciecola</taxon>
    </lineage>
</organism>
<name>H5TD93_9ALTE</name>
<dbReference type="RefSeq" id="WP_006006246.1">
    <property type="nucleotide sequence ID" value="NZ_BAET01000026.1"/>
</dbReference>
<evidence type="ECO:0000313" key="2">
    <source>
        <dbReference type="EMBL" id="GAB56270.1"/>
    </source>
</evidence>
<evidence type="ECO:0000256" key="1">
    <source>
        <dbReference type="SAM" id="SignalP"/>
    </source>
</evidence>
<sequence>MLKLLFISALLFFQIHVSATAEKETPEIELIQQLAQDGDAEAQYELGTMYLLGEGVLQSFITSYSWANISRYNGADAKLLFDFLENEMSMNDISKAQALSKRCLESNYKNCGS</sequence>
<reference evidence="2 3" key="2">
    <citation type="journal article" date="2017" name="Antonie Van Leeuwenhoek">
        <title>Rhizobium rhizosphaerae sp. nov., a novel species isolated from rice rhizosphere.</title>
        <authorList>
            <person name="Zhao J.J."/>
            <person name="Zhang J."/>
            <person name="Zhang R.J."/>
            <person name="Zhang C.W."/>
            <person name="Yin H.Q."/>
            <person name="Zhang X.X."/>
        </authorList>
    </citation>
    <scope>NUCLEOTIDE SEQUENCE [LARGE SCALE GENOMIC DNA]</scope>
    <source>
        <strain evidence="2 3">ACAM 611</strain>
    </source>
</reference>
<dbReference type="Gene3D" id="1.25.40.10">
    <property type="entry name" value="Tetratricopeptide repeat domain"/>
    <property type="match status" value="1"/>
</dbReference>
<evidence type="ECO:0000313" key="3">
    <source>
        <dbReference type="Proteomes" id="UP000053586"/>
    </source>
</evidence>
<dbReference type="EMBL" id="BAET01000026">
    <property type="protein sequence ID" value="GAB56270.1"/>
    <property type="molecule type" value="Genomic_DNA"/>
</dbReference>